<feature type="transmembrane region" description="Helical" evidence="6">
    <location>
        <begin position="221"/>
        <end position="245"/>
    </location>
</feature>
<evidence type="ECO:0000256" key="5">
    <source>
        <dbReference type="ARBA" id="ARBA00023136"/>
    </source>
</evidence>
<keyword evidence="2" id="KW-1003">Cell membrane</keyword>
<feature type="transmembrane region" description="Helical" evidence="6">
    <location>
        <begin position="291"/>
        <end position="313"/>
    </location>
</feature>
<keyword evidence="4 6" id="KW-1133">Transmembrane helix</keyword>
<dbReference type="PANTHER" id="PTHR30250">
    <property type="entry name" value="PST FAMILY PREDICTED COLANIC ACID TRANSPORTER"/>
    <property type="match status" value="1"/>
</dbReference>
<dbReference type="RefSeq" id="WP_379830922.1">
    <property type="nucleotide sequence ID" value="NZ_JBHUHU010000003.1"/>
</dbReference>
<accession>A0ABW4XXE0</accession>
<feature type="transmembrane region" description="Helical" evidence="6">
    <location>
        <begin position="366"/>
        <end position="384"/>
    </location>
</feature>
<dbReference type="InterPro" id="IPR050833">
    <property type="entry name" value="Poly_Biosynth_Transport"/>
</dbReference>
<dbReference type="EMBL" id="JBHUHU010000003">
    <property type="protein sequence ID" value="MFD2100201.1"/>
    <property type="molecule type" value="Genomic_DNA"/>
</dbReference>
<dbReference type="Pfam" id="PF01943">
    <property type="entry name" value="Polysacc_synt"/>
    <property type="match status" value="1"/>
</dbReference>
<feature type="transmembrane region" description="Helical" evidence="6">
    <location>
        <begin position="257"/>
        <end position="279"/>
    </location>
</feature>
<feature type="transmembrane region" description="Helical" evidence="6">
    <location>
        <begin position="390"/>
        <end position="414"/>
    </location>
</feature>
<keyword evidence="8" id="KW-1185">Reference proteome</keyword>
<sequence>MLKKINKRIFDASDGIGRDIFILSFGVILAQLIPFLLQPVLKRMFSPEEFGAYDVFLKTFSIIVAFSCFKYENAILLPKKDSDAKQLVYLCLFLALFVFLMSLIASIFVGFFVELPLSRTALIILPFSVLFYSVFNAFNMYLIRRKKFTLSSTNKISRRFFEGATQYVSGLAKYSNGLVFGDLLGNLAQAIYSFWKVKKISPIGLVSKTKIKDLATEYRELPIYTLAPNILNTFVLGSLTFLILIKFDIRQVGFIEFTQKILSIPSVFISLAVSQVVFQRISQMVIRGKKILSLLISLIVILSLMSIVFIVLIESFGEQIFELIGGKEWGTSGKYAKTLVYASSSMLIFSPLGKVLIALKKFKINSAWELGKFVAIAFLFFLNYKSIEQYILVYSILIVLFYLIYGGIIIYQAYKYQVENNNKTQ</sequence>
<comment type="caution">
    <text evidence="7">The sequence shown here is derived from an EMBL/GenBank/DDBJ whole genome shotgun (WGS) entry which is preliminary data.</text>
</comment>
<keyword evidence="3 6" id="KW-0812">Transmembrane</keyword>
<keyword evidence="5 6" id="KW-0472">Membrane</keyword>
<evidence type="ECO:0000256" key="6">
    <source>
        <dbReference type="SAM" id="Phobius"/>
    </source>
</evidence>
<evidence type="ECO:0000256" key="2">
    <source>
        <dbReference type="ARBA" id="ARBA00022475"/>
    </source>
</evidence>
<evidence type="ECO:0000313" key="8">
    <source>
        <dbReference type="Proteomes" id="UP001597342"/>
    </source>
</evidence>
<evidence type="ECO:0000256" key="3">
    <source>
        <dbReference type="ARBA" id="ARBA00022692"/>
    </source>
</evidence>
<feature type="transmembrane region" description="Helical" evidence="6">
    <location>
        <begin position="119"/>
        <end position="142"/>
    </location>
</feature>
<evidence type="ECO:0000256" key="1">
    <source>
        <dbReference type="ARBA" id="ARBA00004651"/>
    </source>
</evidence>
<gene>
    <name evidence="7" type="ORF">ACFSJE_10480</name>
</gene>
<feature type="transmembrane region" description="Helical" evidence="6">
    <location>
        <begin position="50"/>
        <end position="69"/>
    </location>
</feature>
<name>A0ABW4XXE0_9FLAO</name>
<comment type="subcellular location">
    <subcellularLocation>
        <location evidence="1">Cell membrane</location>
        <topology evidence="1">Multi-pass membrane protein</topology>
    </subcellularLocation>
</comment>
<proteinExistence type="predicted"/>
<dbReference type="PANTHER" id="PTHR30250:SF28">
    <property type="entry name" value="POLYSACCHARIDE BIOSYNTHESIS PROTEIN"/>
    <property type="match status" value="1"/>
</dbReference>
<reference evidence="8" key="1">
    <citation type="journal article" date="2019" name="Int. J. Syst. Evol. Microbiol.">
        <title>The Global Catalogue of Microorganisms (GCM) 10K type strain sequencing project: providing services to taxonomists for standard genome sequencing and annotation.</title>
        <authorList>
            <consortium name="The Broad Institute Genomics Platform"/>
            <consortium name="The Broad Institute Genome Sequencing Center for Infectious Disease"/>
            <person name="Wu L."/>
            <person name="Ma J."/>
        </authorList>
    </citation>
    <scope>NUCLEOTIDE SEQUENCE [LARGE SCALE GENOMIC DNA]</scope>
    <source>
        <strain evidence="8">JCM 3389</strain>
    </source>
</reference>
<dbReference type="InterPro" id="IPR002797">
    <property type="entry name" value="Polysacc_synth"/>
</dbReference>
<organism evidence="7 8">
    <name type="scientific">Flagellimonas iocasae</name>
    <dbReference type="NCBI Taxonomy" id="2055905"/>
    <lineage>
        <taxon>Bacteria</taxon>
        <taxon>Pseudomonadati</taxon>
        <taxon>Bacteroidota</taxon>
        <taxon>Flavobacteriia</taxon>
        <taxon>Flavobacteriales</taxon>
        <taxon>Flavobacteriaceae</taxon>
        <taxon>Flagellimonas</taxon>
    </lineage>
</organism>
<evidence type="ECO:0000313" key="7">
    <source>
        <dbReference type="EMBL" id="MFD2100201.1"/>
    </source>
</evidence>
<evidence type="ECO:0000256" key="4">
    <source>
        <dbReference type="ARBA" id="ARBA00022989"/>
    </source>
</evidence>
<protein>
    <submittedName>
        <fullName evidence="7">Lipopolysaccharide biosynthesis protein</fullName>
    </submittedName>
</protein>
<dbReference type="Proteomes" id="UP001597342">
    <property type="component" value="Unassembled WGS sequence"/>
</dbReference>
<feature type="transmembrane region" description="Helical" evidence="6">
    <location>
        <begin position="89"/>
        <end position="113"/>
    </location>
</feature>
<feature type="transmembrane region" description="Helical" evidence="6">
    <location>
        <begin position="20"/>
        <end position="38"/>
    </location>
</feature>